<gene>
    <name evidence="1" type="ORF">TorRG33x02_326000</name>
</gene>
<dbReference type="AlphaFoldDB" id="A0A2P5BCH0"/>
<protein>
    <submittedName>
        <fullName evidence="1">Uncharacterized protein</fullName>
    </submittedName>
</protein>
<dbReference type="OrthoDB" id="10393876at2759"/>
<dbReference type="InParanoid" id="A0A2P5BCH0"/>
<accession>A0A2P5BCH0</accession>
<organism evidence="1 2">
    <name type="scientific">Trema orientale</name>
    <name type="common">Charcoal tree</name>
    <name type="synonym">Celtis orientalis</name>
    <dbReference type="NCBI Taxonomy" id="63057"/>
    <lineage>
        <taxon>Eukaryota</taxon>
        <taxon>Viridiplantae</taxon>
        <taxon>Streptophyta</taxon>
        <taxon>Embryophyta</taxon>
        <taxon>Tracheophyta</taxon>
        <taxon>Spermatophyta</taxon>
        <taxon>Magnoliopsida</taxon>
        <taxon>eudicotyledons</taxon>
        <taxon>Gunneridae</taxon>
        <taxon>Pentapetalae</taxon>
        <taxon>rosids</taxon>
        <taxon>fabids</taxon>
        <taxon>Rosales</taxon>
        <taxon>Cannabaceae</taxon>
        <taxon>Trema</taxon>
    </lineage>
</organism>
<reference evidence="2" key="1">
    <citation type="submission" date="2016-06" db="EMBL/GenBank/DDBJ databases">
        <title>Parallel loss of symbiosis genes in relatives of nitrogen-fixing non-legume Parasponia.</title>
        <authorList>
            <person name="Van Velzen R."/>
            <person name="Holmer R."/>
            <person name="Bu F."/>
            <person name="Rutten L."/>
            <person name="Van Zeijl A."/>
            <person name="Liu W."/>
            <person name="Santuari L."/>
            <person name="Cao Q."/>
            <person name="Sharma T."/>
            <person name="Shen D."/>
            <person name="Roswanjaya Y."/>
            <person name="Wardhani T."/>
            <person name="Kalhor M.S."/>
            <person name="Jansen J."/>
            <person name="Van den Hoogen J."/>
            <person name="Gungor B."/>
            <person name="Hartog M."/>
            <person name="Hontelez J."/>
            <person name="Verver J."/>
            <person name="Yang W.-C."/>
            <person name="Schijlen E."/>
            <person name="Repin R."/>
            <person name="Schilthuizen M."/>
            <person name="Schranz E."/>
            <person name="Heidstra R."/>
            <person name="Miyata K."/>
            <person name="Fedorova E."/>
            <person name="Kohlen W."/>
            <person name="Bisseling T."/>
            <person name="Smit S."/>
            <person name="Geurts R."/>
        </authorList>
    </citation>
    <scope>NUCLEOTIDE SEQUENCE [LARGE SCALE GENOMIC DNA]</scope>
    <source>
        <strain evidence="2">cv. RG33-2</strain>
    </source>
</reference>
<dbReference type="Proteomes" id="UP000237000">
    <property type="component" value="Unassembled WGS sequence"/>
</dbReference>
<evidence type="ECO:0000313" key="2">
    <source>
        <dbReference type="Proteomes" id="UP000237000"/>
    </source>
</evidence>
<name>A0A2P5BCH0_TREOI</name>
<dbReference type="EMBL" id="JXTC01000553">
    <property type="protein sequence ID" value="PON46468.1"/>
    <property type="molecule type" value="Genomic_DNA"/>
</dbReference>
<sequence>MSVVKTLSWLRRKALSHYTTCSSVDVIDRLGQYGAGGPVHARFWCRSAAQGHHHGTPSFILGSLTNPSFNFFSWLVLPSKLFSWSNNLI</sequence>
<keyword evidence="2" id="KW-1185">Reference proteome</keyword>
<comment type="caution">
    <text evidence="1">The sequence shown here is derived from an EMBL/GenBank/DDBJ whole genome shotgun (WGS) entry which is preliminary data.</text>
</comment>
<proteinExistence type="predicted"/>
<evidence type="ECO:0000313" key="1">
    <source>
        <dbReference type="EMBL" id="PON46468.1"/>
    </source>
</evidence>